<evidence type="ECO:0000256" key="10">
    <source>
        <dbReference type="ARBA" id="ARBA00022827"/>
    </source>
</evidence>
<dbReference type="Proteomes" id="UP001597102">
    <property type="component" value="Unassembled WGS sequence"/>
</dbReference>
<dbReference type="Pfam" id="PF06574">
    <property type="entry name" value="FAD_syn"/>
    <property type="match status" value="1"/>
</dbReference>
<dbReference type="Gene3D" id="2.40.30.30">
    <property type="entry name" value="Riboflavin kinase-like"/>
    <property type="match status" value="1"/>
</dbReference>
<evidence type="ECO:0000256" key="7">
    <source>
        <dbReference type="ARBA" id="ARBA00022695"/>
    </source>
</evidence>
<comment type="catalytic activity">
    <reaction evidence="13 15">
        <text>riboflavin + ATP = FMN + ADP + H(+)</text>
        <dbReference type="Rhea" id="RHEA:14357"/>
        <dbReference type="ChEBI" id="CHEBI:15378"/>
        <dbReference type="ChEBI" id="CHEBI:30616"/>
        <dbReference type="ChEBI" id="CHEBI:57986"/>
        <dbReference type="ChEBI" id="CHEBI:58210"/>
        <dbReference type="ChEBI" id="CHEBI:456216"/>
        <dbReference type="EC" id="2.7.1.26"/>
    </reaction>
</comment>
<evidence type="ECO:0000256" key="9">
    <source>
        <dbReference type="ARBA" id="ARBA00022777"/>
    </source>
</evidence>
<comment type="caution">
    <text evidence="17">The sequence shown here is derived from an EMBL/GenBank/DDBJ whole genome shotgun (WGS) entry which is preliminary data.</text>
</comment>
<keyword evidence="10 15" id="KW-0274">FAD</keyword>
<dbReference type="InterPro" id="IPR014729">
    <property type="entry name" value="Rossmann-like_a/b/a_fold"/>
</dbReference>
<protein>
    <recommendedName>
        <fullName evidence="15">Riboflavin biosynthesis protein</fullName>
    </recommendedName>
    <domain>
        <recommendedName>
            <fullName evidence="15">Riboflavin kinase</fullName>
            <ecNumber evidence="15">2.7.1.26</ecNumber>
        </recommendedName>
        <alternativeName>
            <fullName evidence="15">Flavokinase</fullName>
        </alternativeName>
    </domain>
    <domain>
        <recommendedName>
            <fullName evidence="15">FMN adenylyltransferase</fullName>
            <ecNumber evidence="15">2.7.7.2</ecNumber>
        </recommendedName>
        <alternativeName>
            <fullName evidence="15">FAD pyrophosphorylase</fullName>
        </alternativeName>
        <alternativeName>
            <fullName evidence="15">FAD synthase</fullName>
        </alternativeName>
    </domain>
</protein>
<accession>A0ABW3JDH6</accession>
<comment type="catalytic activity">
    <reaction evidence="14 15">
        <text>FMN + ATP + H(+) = FAD + diphosphate</text>
        <dbReference type="Rhea" id="RHEA:17237"/>
        <dbReference type="ChEBI" id="CHEBI:15378"/>
        <dbReference type="ChEBI" id="CHEBI:30616"/>
        <dbReference type="ChEBI" id="CHEBI:33019"/>
        <dbReference type="ChEBI" id="CHEBI:57692"/>
        <dbReference type="ChEBI" id="CHEBI:58210"/>
        <dbReference type="EC" id="2.7.7.2"/>
    </reaction>
</comment>
<dbReference type="RefSeq" id="WP_379091327.1">
    <property type="nucleotide sequence ID" value="NZ_JBHTJO010000002.1"/>
</dbReference>
<evidence type="ECO:0000256" key="1">
    <source>
        <dbReference type="ARBA" id="ARBA00002121"/>
    </source>
</evidence>
<dbReference type="GO" id="GO:0008531">
    <property type="term" value="F:riboflavin kinase activity"/>
    <property type="evidence" value="ECO:0007669"/>
    <property type="project" value="UniProtKB-EC"/>
</dbReference>
<evidence type="ECO:0000256" key="11">
    <source>
        <dbReference type="ARBA" id="ARBA00022840"/>
    </source>
</evidence>
<dbReference type="SUPFAM" id="SSF82114">
    <property type="entry name" value="Riboflavin kinase-like"/>
    <property type="match status" value="1"/>
</dbReference>
<dbReference type="GO" id="GO:0003919">
    <property type="term" value="F:FMN adenylyltransferase activity"/>
    <property type="evidence" value="ECO:0007669"/>
    <property type="project" value="UniProtKB-EC"/>
</dbReference>
<keyword evidence="8 15" id="KW-0547">Nucleotide-binding</keyword>
<dbReference type="Gene3D" id="3.40.50.620">
    <property type="entry name" value="HUPs"/>
    <property type="match status" value="1"/>
</dbReference>
<evidence type="ECO:0000259" key="16">
    <source>
        <dbReference type="SMART" id="SM00904"/>
    </source>
</evidence>
<dbReference type="InterPro" id="IPR023468">
    <property type="entry name" value="Riboflavin_kinase"/>
</dbReference>
<name>A0ABW3JDH6_9HYPH</name>
<evidence type="ECO:0000256" key="14">
    <source>
        <dbReference type="ARBA" id="ARBA00049494"/>
    </source>
</evidence>
<keyword evidence="18" id="KW-1185">Reference proteome</keyword>
<keyword evidence="5 15" id="KW-0288">FMN</keyword>
<sequence length="317" mass="34619">MDVIRGWQNVPASAKGAVLAIGNFDGVHRGHQMVLRRAMEIAKAEGRQAGTILFEPHPVEYFAPEKPFFRLTPLDVKLELLEELGLDQAVVLDFDAELCALTAQEFAEQVISEGIGAHHIVVGYDFKYGKGRGGSTEDLKRMGEELGFGVSVVDPVSGGGSTYSSSRARDHLRRGELREAGETLGYWWRVRGAVEAGAGRGKGLGFPTVNLELRPGQALAHGIYAVRVVVDDKTYAAAGYLGERPTFGAGPPIFEAFLFDFEGDLYGKDIEIVFVEHIREDETFETPEALAEQMDRDCRKIEQILRDAPASPVVGGI</sequence>
<dbReference type="InterPro" id="IPR015865">
    <property type="entry name" value="Riboflavin_kinase_bac/euk"/>
</dbReference>
<comment type="similarity">
    <text evidence="15">Belongs to the ribF family.</text>
</comment>
<dbReference type="Pfam" id="PF01687">
    <property type="entry name" value="Flavokinase"/>
    <property type="match status" value="1"/>
</dbReference>
<evidence type="ECO:0000256" key="3">
    <source>
        <dbReference type="ARBA" id="ARBA00005201"/>
    </source>
</evidence>
<dbReference type="PANTHER" id="PTHR22749:SF6">
    <property type="entry name" value="RIBOFLAVIN KINASE"/>
    <property type="match status" value="1"/>
</dbReference>
<dbReference type="NCBIfam" id="NF004160">
    <property type="entry name" value="PRK05627.1-3"/>
    <property type="match status" value="1"/>
</dbReference>
<dbReference type="SMART" id="SM00904">
    <property type="entry name" value="Flavokinase"/>
    <property type="match status" value="1"/>
</dbReference>
<feature type="domain" description="Riboflavin kinase" evidence="16">
    <location>
        <begin position="183"/>
        <end position="306"/>
    </location>
</feature>
<evidence type="ECO:0000256" key="6">
    <source>
        <dbReference type="ARBA" id="ARBA00022679"/>
    </source>
</evidence>
<dbReference type="InterPro" id="IPR023465">
    <property type="entry name" value="Riboflavin_kinase_dom_sf"/>
</dbReference>
<keyword evidence="11 15" id="KW-0067">ATP-binding</keyword>
<evidence type="ECO:0000256" key="13">
    <source>
        <dbReference type="ARBA" id="ARBA00047880"/>
    </source>
</evidence>
<evidence type="ECO:0000256" key="2">
    <source>
        <dbReference type="ARBA" id="ARBA00004726"/>
    </source>
</evidence>
<dbReference type="CDD" id="cd02064">
    <property type="entry name" value="FAD_synthetase_N"/>
    <property type="match status" value="1"/>
</dbReference>
<evidence type="ECO:0000256" key="5">
    <source>
        <dbReference type="ARBA" id="ARBA00022643"/>
    </source>
</evidence>
<keyword evidence="6 15" id="KW-0808">Transferase</keyword>
<dbReference type="PIRSF" id="PIRSF004491">
    <property type="entry name" value="FAD_Synth"/>
    <property type="match status" value="1"/>
</dbReference>
<keyword evidence="7 15" id="KW-0548">Nucleotidyltransferase</keyword>
<evidence type="ECO:0000256" key="15">
    <source>
        <dbReference type="PIRNR" id="PIRNR004491"/>
    </source>
</evidence>
<keyword evidence="4 15" id="KW-0285">Flavoprotein</keyword>
<evidence type="ECO:0000256" key="4">
    <source>
        <dbReference type="ARBA" id="ARBA00022630"/>
    </source>
</evidence>
<proteinExistence type="inferred from homology"/>
<evidence type="ECO:0000313" key="18">
    <source>
        <dbReference type="Proteomes" id="UP001597102"/>
    </source>
</evidence>
<keyword evidence="12" id="KW-0511">Multifunctional enzyme</keyword>
<dbReference type="EC" id="2.7.1.26" evidence="15"/>
<evidence type="ECO:0000256" key="12">
    <source>
        <dbReference type="ARBA" id="ARBA00023268"/>
    </source>
</evidence>
<dbReference type="EMBL" id="JBHTJO010000002">
    <property type="protein sequence ID" value="MFD0988339.1"/>
    <property type="molecule type" value="Genomic_DNA"/>
</dbReference>
<dbReference type="SUPFAM" id="SSF52374">
    <property type="entry name" value="Nucleotidylyl transferase"/>
    <property type="match status" value="1"/>
</dbReference>
<evidence type="ECO:0000256" key="8">
    <source>
        <dbReference type="ARBA" id="ARBA00022741"/>
    </source>
</evidence>
<reference evidence="18" key="1">
    <citation type="journal article" date="2019" name="Int. J. Syst. Evol. Microbiol.">
        <title>The Global Catalogue of Microorganisms (GCM) 10K type strain sequencing project: providing services to taxonomists for standard genome sequencing and annotation.</title>
        <authorList>
            <consortium name="The Broad Institute Genomics Platform"/>
            <consortium name="The Broad Institute Genome Sequencing Center for Infectious Disease"/>
            <person name="Wu L."/>
            <person name="Ma J."/>
        </authorList>
    </citation>
    <scope>NUCLEOTIDE SEQUENCE [LARGE SCALE GENOMIC DNA]</scope>
    <source>
        <strain evidence="18">CCUG 61697</strain>
    </source>
</reference>
<keyword evidence="9 15" id="KW-0418">Kinase</keyword>
<dbReference type="InterPro" id="IPR002606">
    <property type="entry name" value="Riboflavin_kinase_bac"/>
</dbReference>
<comment type="pathway">
    <text evidence="3 15">Cofactor biosynthesis; FMN biosynthesis; FMN from riboflavin (ATP route): step 1/1.</text>
</comment>
<comment type="function">
    <text evidence="1">Catalyzes the phosphorylation of riboflavin to FMN followed by the adenylation of FMN to FAD.</text>
</comment>
<evidence type="ECO:0000313" key="17">
    <source>
        <dbReference type="EMBL" id="MFD0988339.1"/>
    </source>
</evidence>
<organism evidence="17 18">
    <name type="scientific">Methyloligella solikamskensis</name>
    <dbReference type="NCBI Taxonomy" id="1177756"/>
    <lineage>
        <taxon>Bacteria</taxon>
        <taxon>Pseudomonadati</taxon>
        <taxon>Pseudomonadota</taxon>
        <taxon>Alphaproteobacteria</taxon>
        <taxon>Hyphomicrobiales</taxon>
        <taxon>Hyphomicrobiaceae</taxon>
        <taxon>Methyloligella</taxon>
    </lineage>
</organism>
<gene>
    <name evidence="17" type="ORF">ACFQ2F_14670</name>
</gene>
<dbReference type="PANTHER" id="PTHR22749">
    <property type="entry name" value="RIBOFLAVIN KINASE/FMN ADENYLYLTRANSFERASE"/>
    <property type="match status" value="1"/>
</dbReference>
<dbReference type="InterPro" id="IPR015864">
    <property type="entry name" value="FAD_synthase"/>
</dbReference>
<dbReference type="NCBIfam" id="TIGR00083">
    <property type="entry name" value="ribF"/>
    <property type="match status" value="1"/>
</dbReference>
<dbReference type="EC" id="2.7.7.2" evidence="15"/>
<comment type="pathway">
    <text evidence="2 15">Cofactor biosynthesis; FAD biosynthesis; FAD from FMN: step 1/1.</text>
</comment>